<dbReference type="Proteomes" id="UP001601992">
    <property type="component" value="Unassembled WGS sequence"/>
</dbReference>
<organism evidence="2 3">
    <name type="scientific">Nocardia jiangxiensis</name>
    <dbReference type="NCBI Taxonomy" id="282685"/>
    <lineage>
        <taxon>Bacteria</taxon>
        <taxon>Bacillati</taxon>
        <taxon>Actinomycetota</taxon>
        <taxon>Actinomycetes</taxon>
        <taxon>Mycobacteriales</taxon>
        <taxon>Nocardiaceae</taxon>
        <taxon>Nocardia</taxon>
    </lineage>
</organism>
<dbReference type="Gene3D" id="3.10.450.50">
    <property type="match status" value="1"/>
</dbReference>
<name>A0ABW6S1F6_9NOCA</name>
<keyword evidence="3" id="KW-1185">Reference proteome</keyword>
<proteinExistence type="predicted"/>
<evidence type="ECO:0000259" key="1">
    <source>
        <dbReference type="Pfam" id="PF12680"/>
    </source>
</evidence>
<dbReference type="SUPFAM" id="SSF54427">
    <property type="entry name" value="NTF2-like"/>
    <property type="match status" value="1"/>
</dbReference>
<reference evidence="2 3" key="1">
    <citation type="submission" date="2024-10" db="EMBL/GenBank/DDBJ databases">
        <title>The Natural Products Discovery Center: Release of the First 8490 Sequenced Strains for Exploring Actinobacteria Biosynthetic Diversity.</title>
        <authorList>
            <person name="Kalkreuter E."/>
            <person name="Kautsar S.A."/>
            <person name="Yang D."/>
            <person name="Bader C.D."/>
            <person name="Teijaro C.N."/>
            <person name="Fluegel L."/>
            <person name="Davis C.M."/>
            <person name="Simpson J.R."/>
            <person name="Lauterbach L."/>
            <person name="Steele A.D."/>
            <person name="Gui C."/>
            <person name="Meng S."/>
            <person name="Li G."/>
            <person name="Viehrig K."/>
            <person name="Ye F."/>
            <person name="Su P."/>
            <person name="Kiefer A.F."/>
            <person name="Nichols A."/>
            <person name="Cepeda A.J."/>
            <person name="Yan W."/>
            <person name="Fan B."/>
            <person name="Jiang Y."/>
            <person name="Adhikari A."/>
            <person name="Zheng C.-J."/>
            <person name="Schuster L."/>
            <person name="Cowan T.M."/>
            <person name="Smanski M.J."/>
            <person name="Chevrette M.G."/>
            <person name="De Carvalho L.P.S."/>
            <person name="Shen B."/>
        </authorList>
    </citation>
    <scope>NUCLEOTIDE SEQUENCE [LARGE SCALE GENOMIC DNA]</scope>
    <source>
        <strain evidence="2 3">NPDC002593</strain>
    </source>
</reference>
<accession>A0ABW6S1F6</accession>
<evidence type="ECO:0000313" key="3">
    <source>
        <dbReference type="Proteomes" id="UP001601992"/>
    </source>
</evidence>
<gene>
    <name evidence="2" type="ORF">ACFYXQ_20330</name>
</gene>
<dbReference type="InterPro" id="IPR032710">
    <property type="entry name" value="NTF2-like_dom_sf"/>
</dbReference>
<dbReference type="RefSeq" id="WP_040819982.1">
    <property type="nucleotide sequence ID" value="NZ_JBIAQY010000006.1"/>
</dbReference>
<sequence length="150" mass="16538">MGDLEDNVVEHPNALVVRRLMAALSEQNRAEIEAVLADECVWRVPGANALSGVYEGRRSILTLFGKMKRIFTGPAKFEVIDITASDDYAAAYQYGIVEVADRTVRLRECLVYRVVDGRVTEVDEFQADMEAFDDAFSAESVAAAQAGKTE</sequence>
<evidence type="ECO:0000313" key="2">
    <source>
        <dbReference type="EMBL" id="MFF3570130.1"/>
    </source>
</evidence>
<dbReference type="Pfam" id="PF12680">
    <property type="entry name" value="SnoaL_2"/>
    <property type="match status" value="1"/>
</dbReference>
<feature type="domain" description="SnoaL-like" evidence="1">
    <location>
        <begin position="17"/>
        <end position="122"/>
    </location>
</feature>
<comment type="caution">
    <text evidence="2">The sequence shown here is derived from an EMBL/GenBank/DDBJ whole genome shotgun (WGS) entry which is preliminary data.</text>
</comment>
<dbReference type="InterPro" id="IPR037401">
    <property type="entry name" value="SnoaL-like"/>
</dbReference>
<protein>
    <submittedName>
        <fullName evidence="2">Nuclear transport factor 2 family protein</fullName>
    </submittedName>
</protein>
<dbReference type="EMBL" id="JBIAQY010000006">
    <property type="protein sequence ID" value="MFF3570130.1"/>
    <property type="molecule type" value="Genomic_DNA"/>
</dbReference>